<proteinExistence type="predicted"/>
<dbReference type="AlphaFoldDB" id="A0A371G2S9"/>
<reference evidence="2" key="1">
    <citation type="submission" date="2018-05" db="EMBL/GenBank/DDBJ databases">
        <title>Draft genome of Mucuna pruriens seed.</title>
        <authorList>
            <person name="Nnadi N.E."/>
            <person name="Vos R."/>
            <person name="Hasami M.H."/>
            <person name="Devisetty U.K."/>
            <person name="Aguiy J.C."/>
        </authorList>
    </citation>
    <scope>NUCLEOTIDE SEQUENCE [LARGE SCALE GENOMIC DNA]</scope>
    <source>
        <strain evidence="2">JCA_2017</strain>
    </source>
</reference>
<comment type="caution">
    <text evidence="2">The sequence shown here is derived from an EMBL/GenBank/DDBJ whole genome shotgun (WGS) entry which is preliminary data.</text>
</comment>
<dbReference type="PANTHER" id="PTHR35046:SF9">
    <property type="entry name" value="RNA-DIRECTED DNA POLYMERASE"/>
    <property type="match status" value="1"/>
</dbReference>
<feature type="region of interest" description="Disordered" evidence="1">
    <location>
        <begin position="1"/>
        <end position="30"/>
    </location>
</feature>
<protein>
    <submittedName>
        <fullName evidence="2">Uncharacterized protein</fullName>
    </submittedName>
</protein>
<dbReference type="Proteomes" id="UP000257109">
    <property type="component" value="Unassembled WGS sequence"/>
</dbReference>
<evidence type="ECO:0000313" key="3">
    <source>
        <dbReference type="Proteomes" id="UP000257109"/>
    </source>
</evidence>
<accession>A0A371G2S9</accession>
<evidence type="ECO:0000313" key="2">
    <source>
        <dbReference type="EMBL" id="RDX84869.1"/>
    </source>
</evidence>
<feature type="non-terminal residue" evidence="2">
    <location>
        <position position="1"/>
    </location>
</feature>
<dbReference type="OrthoDB" id="1747743at2759"/>
<name>A0A371G2S9_MUCPR</name>
<sequence>MRTMILRENGEVESESSSKETSSSESSYSSEEAHYEGDLLMSRCLILGKFCSLIIDGGSSVNIASLRLIEKLYIPTLSNLVSLAIILGKYKDEILCNVVPMEETHIDRFWLILNLTFNTISNAMNIRARLSLILE</sequence>
<evidence type="ECO:0000256" key="1">
    <source>
        <dbReference type="SAM" id="MobiDB-lite"/>
    </source>
</evidence>
<gene>
    <name evidence="2" type="ORF">CR513_34021</name>
</gene>
<feature type="compositionally biased region" description="Low complexity" evidence="1">
    <location>
        <begin position="19"/>
        <end position="30"/>
    </location>
</feature>
<keyword evidence="3" id="KW-1185">Reference proteome</keyword>
<dbReference type="EMBL" id="QJKJ01006931">
    <property type="protein sequence ID" value="RDX84869.1"/>
    <property type="molecule type" value="Genomic_DNA"/>
</dbReference>
<dbReference type="PANTHER" id="PTHR35046">
    <property type="entry name" value="ZINC KNUCKLE (CCHC-TYPE) FAMILY PROTEIN"/>
    <property type="match status" value="1"/>
</dbReference>
<organism evidence="2 3">
    <name type="scientific">Mucuna pruriens</name>
    <name type="common">Velvet bean</name>
    <name type="synonym">Dolichos pruriens</name>
    <dbReference type="NCBI Taxonomy" id="157652"/>
    <lineage>
        <taxon>Eukaryota</taxon>
        <taxon>Viridiplantae</taxon>
        <taxon>Streptophyta</taxon>
        <taxon>Embryophyta</taxon>
        <taxon>Tracheophyta</taxon>
        <taxon>Spermatophyta</taxon>
        <taxon>Magnoliopsida</taxon>
        <taxon>eudicotyledons</taxon>
        <taxon>Gunneridae</taxon>
        <taxon>Pentapetalae</taxon>
        <taxon>rosids</taxon>
        <taxon>fabids</taxon>
        <taxon>Fabales</taxon>
        <taxon>Fabaceae</taxon>
        <taxon>Papilionoideae</taxon>
        <taxon>50 kb inversion clade</taxon>
        <taxon>NPAAA clade</taxon>
        <taxon>indigoferoid/millettioid clade</taxon>
        <taxon>Phaseoleae</taxon>
        <taxon>Mucuna</taxon>
    </lineage>
</organism>